<dbReference type="VEuPathDB" id="VectorBase:AARA004206"/>
<dbReference type="Proteomes" id="UP000075840">
    <property type="component" value="Unassembled WGS sequence"/>
</dbReference>
<dbReference type="AlphaFoldDB" id="A0A182HSF0"/>
<accession>A0A182HSF0</accession>
<dbReference type="PANTHER" id="PTHR20898">
    <property type="entry name" value="DAEDALUS ON 3-RELATED-RELATED"/>
    <property type="match status" value="1"/>
</dbReference>
<evidence type="ECO:0000313" key="2">
    <source>
        <dbReference type="Proteomes" id="UP000075840"/>
    </source>
</evidence>
<sequence length="203" mass="23757">MKCYPQLWLSFIFARWAFHCCFAAEMFDFEELKNETRPFQLQVMRLVCLDAPYEETVLTLCRAFLRRNQPTLLRVTLEVPGLYNYVLLQFRLHYKFRTYQPFLIDGEIDICTFVKESKLDPVPSYIYNVMQEVAPDLSAPCPLGNKTFNVTTMFKVEYAPKSVPAGDYRMDIRVASRANVTLINFQVYVAVRRKGVLGSMLDW</sequence>
<evidence type="ECO:0008006" key="3">
    <source>
        <dbReference type="Google" id="ProtNLM"/>
    </source>
</evidence>
<dbReference type="VEuPathDB" id="VectorBase:AARA21_014991"/>
<proteinExistence type="predicted"/>
<keyword evidence="2" id="KW-1185">Reference proteome</keyword>
<protein>
    <recommendedName>
        <fullName evidence="3">MD-2-related lipid-recognition domain-containing protein</fullName>
    </recommendedName>
</protein>
<reference evidence="1" key="1">
    <citation type="submission" date="2022-08" db="UniProtKB">
        <authorList>
            <consortium name="EnsemblMetazoa"/>
        </authorList>
    </citation>
    <scope>IDENTIFICATION</scope>
    <source>
        <strain evidence="1">Dongola</strain>
    </source>
</reference>
<dbReference type="InterPro" id="IPR010512">
    <property type="entry name" value="DUF1091"/>
</dbReference>
<dbReference type="Pfam" id="PF06477">
    <property type="entry name" value="DUF1091"/>
    <property type="match status" value="1"/>
</dbReference>
<dbReference type="EMBL" id="APCN01000269">
    <property type="status" value="NOT_ANNOTATED_CDS"/>
    <property type="molecule type" value="Genomic_DNA"/>
</dbReference>
<dbReference type="EnsemblMetazoa" id="AARA004206-RA">
    <property type="protein sequence ID" value="AARA004206-PA"/>
    <property type="gene ID" value="AARA004206"/>
</dbReference>
<name>A0A182HSF0_ANOAR</name>
<dbReference type="PANTHER" id="PTHR20898:SF0">
    <property type="entry name" value="DAEDALUS ON 3-RELATED"/>
    <property type="match status" value="1"/>
</dbReference>
<organism evidence="1 2">
    <name type="scientific">Anopheles arabiensis</name>
    <name type="common">Mosquito</name>
    <dbReference type="NCBI Taxonomy" id="7173"/>
    <lineage>
        <taxon>Eukaryota</taxon>
        <taxon>Metazoa</taxon>
        <taxon>Ecdysozoa</taxon>
        <taxon>Arthropoda</taxon>
        <taxon>Hexapoda</taxon>
        <taxon>Insecta</taxon>
        <taxon>Pterygota</taxon>
        <taxon>Neoptera</taxon>
        <taxon>Endopterygota</taxon>
        <taxon>Diptera</taxon>
        <taxon>Nematocera</taxon>
        <taxon>Culicoidea</taxon>
        <taxon>Culicidae</taxon>
        <taxon>Anophelinae</taxon>
        <taxon>Anopheles</taxon>
    </lineage>
</organism>
<evidence type="ECO:0000313" key="1">
    <source>
        <dbReference type="EnsemblMetazoa" id="AARA004206-PA"/>
    </source>
</evidence>